<dbReference type="KEGG" id="foc:113204999"/>
<dbReference type="GeneID" id="113204999"/>
<organism evidence="2 3">
    <name type="scientific">Frankliniella occidentalis</name>
    <name type="common">Western flower thrips</name>
    <name type="synonym">Euthrips occidentalis</name>
    <dbReference type="NCBI Taxonomy" id="133901"/>
    <lineage>
        <taxon>Eukaryota</taxon>
        <taxon>Metazoa</taxon>
        <taxon>Ecdysozoa</taxon>
        <taxon>Arthropoda</taxon>
        <taxon>Hexapoda</taxon>
        <taxon>Insecta</taxon>
        <taxon>Pterygota</taxon>
        <taxon>Neoptera</taxon>
        <taxon>Paraneoptera</taxon>
        <taxon>Thysanoptera</taxon>
        <taxon>Terebrantia</taxon>
        <taxon>Thripoidea</taxon>
        <taxon>Thripidae</taxon>
        <taxon>Frankliniella</taxon>
    </lineage>
</organism>
<dbReference type="AlphaFoldDB" id="A0A6J1S5B0"/>
<name>A0A6J1S5B0_FRAOC</name>
<dbReference type="RefSeq" id="XP_026276197.1">
    <property type="nucleotide sequence ID" value="XM_026420412.2"/>
</dbReference>
<feature type="region of interest" description="Disordered" evidence="1">
    <location>
        <begin position="307"/>
        <end position="335"/>
    </location>
</feature>
<keyword evidence="2" id="KW-1185">Reference proteome</keyword>
<dbReference type="Proteomes" id="UP000504606">
    <property type="component" value="Unplaced"/>
</dbReference>
<evidence type="ECO:0000256" key="1">
    <source>
        <dbReference type="SAM" id="MobiDB-lite"/>
    </source>
</evidence>
<gene>
    <name evidence="3" type="primary">LOC113204999</name>
</gene>
<reference evidence="3" key="1">
    <citation type="submission" date="2025-08" db="UniProtKB">
        <authorList>
            <consortium name="RefSeq"/>
        </authorList>
    </citation>
    <scope>IDENTIFICATION</scope>
    <source>
        <tissue evidence="3">Whole organism</tissue>
    </source>
</reference>
<evidence type="ECO:0000313" key="3">
    <source>
        <dbReference type="RefSeq" id="XP_026276197.1"/>
    </source>
</evidence>
<evidence type="ECO:0000313" key="2">
    <source>
        <dbReference type="Proteomes" id="UP000504606"/>
    </source>
</evidence>
<feature type="compositionally biased region" description="Low complexity" evidence="1">
    <location>
        <begin position="356"/>
        <end position="374"/>
    </location>
</feature>
<proteinExistence type="predicted"/>
<feature type="region of interest" description="Disordered" evidence="1">
    <location>
        <begin position="352"/>
        <end position="382"/>
    </location>
</feature>
<accession>A0A6J1S5B0</accession>
<sequence length="747" mass="81864">MIKEEYSVPQKYALVFLTKLRKTSLIPEELFEKSFKKNGKEIPLFEGSVRIASILKKQYECKILRLCTNKKYLDSLLVTKEGNILLHGTITPDKENLARKIKLVDDDTDEQRTEKRVLHFLNRTAEEQPPNIRLHHVPDCNRGCSNCCSRQLPPFPSLPNGFVKNLVSLSDYFSHFHKSTAANILATGAALANLANHLSQPWQWPSERKLELRKGAGVWIDAAVLRQLVKLAEFGANRKPPHQALVKSLLTHLIGMEKYLETSAEKMDRRLISAVVAFTNEKYPEMAQPVERFYRCINLNRGYLIKKRNDGSQNNNTNRDGVPPPRKESLNRPKRLSSVEIDNLISVSNSKKVRVSGGSASEQLQASSSSTSNSDKNIGATPFNDFTNKKIVVVQRGTNPANGSNLQSNSEQILSSVLNSVHNPQSAPTLKTQPHLIKTSGTGSTPQPYILKTSGTGSTTQPYILKTSGTGSTTQPYILKTNGPQPYIIRTSSASSNSQPYIIKTNTTSSNSQPYVIKTNTTSSNSQPYIIKTNTTSSNSQPYIIKTNTTSSNSQPYIIKTNTTSTNSQPYLVKTSTSGSNSQPYILKTSTTNSNSPILMKTNATSSHSQSVIKTGQASLQSLMKSSSVQSSNSSNIPQRVVLSGLTTKPFKSANLQNTPPQGTNSNPIVISDHGISSGPPVSQGVLNTANVNSKSLITSMSQLGSFRYSAPTAQARVEPDGDIAVPIEVKIEKKCSYIEGALDLDF</sequence>
<protein>
    <submittedName>
        <fullName evidence="3">Serine-rich adhesin for platelets-like isoform X1</fullName>
    </submittedName>
</protein>